<reference evidence="2" key="1">
    <citation type="submission" date="2012-12" db="EMBL/GenBank/DDBJ databases">
        <title>The genome sequence of Bacillus cereus VD146.</title>
        <authorList>
            <consortium name="The Broad Institute Genome Sequencing Platform"/>
            <consortium name="The Broad Institute Genome Sequencing Center for Infectious Disease"/>
            <person name="Feldgarden M."/>
            <person name="Van der Auwera G.A."/>
            <person name="Mahillon J."/>
            <person name="Duprez V."/>
            <person name="Timmery S."/>
            <person name="Mattelet C."/>
            <person name="Dierick K."/>
            <person name="Sun M."/>
            <person name="Yu Z."/>
            <person name="Zhu L."/>
            <person name="Hu X."/>
            <person name="Shank E.B."/>
            <person name="Swiecicka I."/>
            <person name="Hansen B.M."/>
            <person name="Andrup L."/>
            <person name="Walker B."/>
            <person name="Young S.K."/>
            <person name="Zeng Q."/>
            <person name="Gargeya S."/>
            <person name="Fitzgerald M."/>
            <person name="Haas B."/>
            <person name="Abouelleil A."/>
            <person name="Alvarado L."/>
            <person name="Arachchi H.M."/>
            <person name="Berlin A.M."/>
            <person name="Chapman S.B."/>
            <person name="Dewar J."/>
            <person name="Goldberg J."/>
            <person name="Griggs A."/>
            <person name="Gujja S."/>
            <person name="Hansen M."/>
            <person name="Howarth C."/>
            <person name="Imamovic A."/>
            <person name="Larimer J."/>
            <person name="McCowan C."/>
            <person name="Murphy C."/>
            <person name="Neiman D."/>
            <person name="Pearson M."/>
            <person name="Priest M."/>
            <person name="Roberts A."/>
            <person name="Saif S."/>
            <person name="Shea T."/>
            <person name="Sisk P."/>
            <person name="Sykes S."/>
            <person name="Wortman J."/>
            <person name="Nusbaum C."/>
            <person name="Birren B."/>
        </authorList>
    </citation>
    <scope>NUCLEOTIDE SEQUENCE [LARGE SCALE GENOMIC DNA]</scope>
    <source>
        <strain evidence="2">VD146</strain>
    </source>
</reference>
<sequence>MVEENLKPLSIMASMRLLDIFINSIVLKLTEC</sequence>
<protein>
    <submittedName>
        <fullName evidence="1">Uncharacterized protein</fullName>
    </submittedName>
</protein>
<proteinExistence type="predicted"/>
<dbReference type="Proteomes" id="UP000014020">
    <property type="component" value="Unassembled WGS sequence"/>
</dbReference>
<name>R8MZT8_BACCX</name>
<accession>R8MZT8</accession>
<dbReference type="AlphaFoldDB" id="R8MZT8"/>
<comment type="caution">
    <text evidence="1">The sequence shown here is derived from an EMBL/GenBank/DDBJ whole genome shotgun (WGS) entry which is preliminary data.</text>
</comment>
<organism evidence="1 2">
    <name type="scientific">Bacillus cereus (strain VD146)</name>
    <dbReference type="NCBI Taxonomy" id="1053236"/>
    <lineage>
        <taxon>Bacteria</taxon>
        <taxon>Bacillati</taxon>
        <taxon>Bacillota</taxon>
        <taxon>Bacilli</taxon>
        <taxon>Bacillales</taxon>
        <taxon>Bacillaceae</taxon>
        <taxon>Bacillus</taxon>
        <taxon>Bacillus cereus group</taxon>
    </lineage>
</organism>
<gene>
    <name evidence="1" type="ORF">IK1_02290</name>
</gene>
<evidence type="ECO:0000313" key="2">
    <source>
        <dbReference type="Proteomes" id="UP000014020"/>
    </source>
</evidence>
<dbReference type="EMBL" id="AHFE01000044">
    <property type="protein sequence ID" value="EOP39323.1"/>
    <property type="molecule type" value="Genomic_DNA"/>
</dbReference>
<evidence type="ECO:0000313" key="1">
    <source>
        <dbReference type="EMBL" id="EOP39323.1"/>
    </source>
</evidence>
<dbReference type="HOGENOM" id="CLU_3387902_0_0_9"/>